<dbReference type="AlphaFoldDB" id="A0A1W2GBT5"/>
<reference evidence="1 2" key="1">
    <citation type="submission" date="2017-04" db="EMBL/GenBank/DDBJ databases">
        <authorList>
            <person name="Afonso C.L."/>
            <person name="Miller P.J."/>
            <person name="Scott M.A."/>
            <person name="Spackman E."/>
            <person name="Goraichik I."/>
            <person name="Dimitrov K.M."/>
            <person name="Suarez D.L."/>
            <person name="Swayne D.E."/>
        </authorList>
    </citation>
    <scope>NUCLEOTIDE SEQUENCE [LARGE SCALE GENOMIC DNA]</scope>
    <source>
        <strain evidence="1 2">DSM 26133</strain>
    </source>
</reference>
<dbReference type="InterPro" id="IPR023214">
    <property type="entry name" value="HAD_sf"/>
</dbReference>
<dbReference type="Gene3D" id="3.40.50.1000">
    <property type="entry name" value="HAD superfamily/HAD-like"/>
    <property type="match status" value="1"/>
</dbReference>
<dbReference type="PRINTS" id="PR00413">
    <property type="entry name" value="HADHALOGNASE"/>
</dbReference>
<accession>A0A1W2GBT5</accession>
<proteinExistence type="predicted"/>
<dbReference type="SFLD" id="SFLDG01129">
    <property type="entry name" value="C1.5:_HAD__Beta-PGM__Phosphata"/>
    <property type="match status" value="1"/>
</dbReference>
<dbReference type="Proteomes" id="UP000192472">
    <property type="component" value="Unassembled WGS sequence"/>
</dbReference>
<keyword evidence="1" id="KW-0378">Hydrolase</keyword>
<dbReference type="NCBIfam" id="TIGR01549">
    <property type="entry name" value="HAD-SF-IA-v1"/>
    <property type="match status" value="1"/>
</dbReference>
<dbReference type="GO" id="GO:0008253">
    <property type="term" value="F:5'-nucleotidase activity"/>
    <property type="evidence" value="ECO:0007669"/>
    <property type="project" value="InterPro"/>
</dbReference>
<dbReference type="PANTHER" id="PTHR47478">
    <property type="match status" value="1"/>
</dbReference>
<protein>
    <submittedName>
        <fullName evidence="1">Putative hydrolase of the HAD superfamily</fullName>
    </submittedName>
</protein>
<gene>
    <name evidence="1" type="ORF">SAMN04488029_1855</name>
</gene>
<evidence type="ECO:0000313" key="1">
    <source>
        <dbReference type="EMBL" id="SMD34130.1"/>
    </source>
</evidence>
<sequence length="239" mass="27725">MKSYKYLFFDLDHTLWDWDANASETLIDLYHRYDLGKYGIVDAVTFRDVFFCENTKLWADLEIGKIDKFFLRNNRFRIVMEAADANIKKMPEDLLVDLNAKFLKECSQKEKVIDGAFEVLDYCKDKFDLHIITNGFEEVQSIKMQYSGLGQYFDKIITSEKAGHKKPSAGIYQYAIKHTGAAVEESLMIGDNLMTDIKGARDFGMDQVYYNPTKNNHSEQVTKEISQLAQLIEFLDRRG</sequence>
<dbReference type="InterPro" id="IPR036412">
    <property type="entry name" value="HAD-like_sf"/>
</dbReference>
<dbReference type="InterPro" id="IPR011951">
    <property type="entry name" value="HAD-SF_hydro_IA_YjjG/PynA"/>
</dbReference>
<evidence type="ECO:0000313" key="2">
    <source>
        <dbReference type="Proteomes" id="UP000192472"/>
    </source>
</evidence>
<dbReference type="InterPro" id="IPR006439">
    <property type="entry name" value="HAD-SF_hydro_IA"/>
</dbReference>
<dbReference type="SFLD" id="SFLDS00003">
    <property type="entry name" value="Haloacid_Dehalogenase"/>
    <property type="match status" value="1"/>
</dbReference>
<dbReference type="PANTHER" id="PTHR47478:SF1">
    <property type="entry name" value="PYRIMIDINE 5'-NUCLEOTIDASE YJJG"/>
    <property type="match status" value="1"/>
</dbReference>
<keyword evidence="2" id="KW-1185">Reference proteome</keyword>
<dbReference type="InterPro" id="IPR023198">
    <property type="entry name" value="PGP-like_dom2"/>
</dbReference>
<dbReference type="SUPFAM" id="SSF56784">
    <property type="entry name" value="HAD-like"/>
    <property type="match status" value="1"/>
</dbReference>
<dbReference type="Gene3D" id="1.10.150.240">
    <property type="entry name" value="Putative phosphatase, domain 2"/>
    <property type="match status" value="1"/>
</dbReference>
<dbReference type="InterPro" id="IPR052550">
    <property type="entry name" value="Pyrimidine_5'-ntase_YjjG"/>
</dbReference>
<name>A0A1W2GBT5_REIFA</name>
<dbReference type="EMBL" id="FWYF01000002">
    <property type="protein sequence ID" value="SMD34130.1"/>
    <property type="molecule type" value="Genomic_DNA"/>
</dbReference>
<dbReference type="Pfam" id="PF00702">
    <property type="entry name" value="Hydrolase"/>
    <property type="match status" value="1"/>
</dbReference>
<organism evidence="1 2">
    <name type="scientific">Reichenbachiella faecimaris</name>
    <dbReference type="NCBI Taxonomy" id="692418"/>
    <lineage>
        <taxon>Bacteria</taxon>
        <taxon>Pseudomonadati</taxon>
        <taxon>Bacteroidota</taxon>
        <taxon>Cytophagia</taxon>
        <taxon>Cytophagales</taxon>
        <taxon>Reichenbachiellaceae</taxon>
        <taxon>Reichenbachiella</taxon>
    </lineage>
</organism>
<dbReference type="RefSeq" id="WP_176214736.1">
    <property type="nucleotide sequence ID" value="NZ_FWYF01000002.1"/>
</dbReference>
<dbReference type="NCBIfam" id="TIGR02254">
    <property type="entry name" value="YjjG_YfnB"/>
    <property type="match status" value="1"/>
</dbReference>
<dbReference type="STRING" id="692418.SAMN04488029_1855"/>